<feature type="compositionally biased region" description="Low complexity" evidence="1">
    <location>
        <begin position="13"/>
        <end position="39"/>
    </location>
</feature>
<keyword evidence="3" id="KW-1185">Reference proteome</keyword>
<dbReference type="Proteomes" id="UP000799436">
    <property type="component" value="Unassembled WGS sequence"/>
</dbReference>
<name>A0A6G1L2I3_9PEZI</name>
<evidence type="ECO:0000313" key="2">
    <source>
        <dbReference type="EMBL" id="KAF2767131.1"/>
    </source>
</evidence>
<dbReference type="EMBL" id="ML995860">
    <property type="protein sequence ID" value="KAF2767131.1"/>
    <property type="molecule type" value="Genomic_DNA"/>
</dbReference>
<proteinExistence type="predicted"/>
<dbReference type="AlphaFoldDB" id="A0A6G1L2I3"/>
<feature type="region of interest" description="Disordered" evidence="1">
    <location>
        <begin position="1"/>
        <end position="166"/>
    </location>
</feature>
<sequence>MAPKTKSTKRAKAGTSKATSKPKAATKSTAASKKAASTTGPPKPDQKAANPTAAEDDGDEAFRPSPPKPAGASASSRTKRKRKAEDQHEDHEEPPPPPAKRTRQTAKRERAEHEAPTRPSRTRGQKRQAENADAPAPAAPSEPNPHTTTDDDPAPSDPNLALPPIPTILAEFSPPTPHPCTFANAPASLTATLQIHPDHDALLPPTQCFRLGYRARFYLSRHNDKTTKKEEIGHIEAYRVSIPPAAARRNDDEDDDEPWLSLLVRPAIKDVREEFRECAKCLHALFSRAAGRKNFGTPKATVPPHAAAALATNEGGGGSLLYIQSVFVAPRFQRQGLLPHVMGVWEGLVRGGGLPVWFRFREGAMVLVPGRLADGRGDMWGGVGEEVVEGVLGRAYGRCGFGVFVGGVVGGGDERITVLGRVLGGVRVGRGRDMGCFCLGA</sequence>
<accession>A0A6G1L2I3</accession>
<organism evidence="2 3">
    <name type="scientific">Teratosphaeria nubilosa</name>
    <dbReference type="NCBI Taxonomy" id="161662"/>
    <lineage>
        <taxon>Eukaryota</taxon>
        <taxon>Fungi</taxon>
        <taxon>Dikarya</taxon>
        <taxon>Ascomycota</taxon>
        <taxon>Pezizomycotina</taxon>
        <taxon>Dothideomycetes</taxon>
        <taxon>Dothideomycetidae</taxon>
        <taxon>Mycosphaerellales</taxon>
        <taxon>Teratosphaeriaceae</taxon>
        <taxon>Teratosphaeria</taxon>
    </lineage>
</organism>
<evidence type="ECO:0000256" key="1">
    <source>
        <dbReference type="SAM" id="MobiDB-lite"/>
    </source>
</evidence>
<protein>
    <submittedName>
        <fullName evidence="2">Uncharacterized protein</fullName>
    </submittedName>
</protein>
<feature type="compositionally biased region" description="Basic residues" evidence="1">
    <location>
        <begin position="1"/>
        <end position="12"/>
    </location>
</feature>
<feature type="compositionally biased region" description="Basic and acidic residues" evidence="1">
    <location>
        <begin position="83"/>
        <end position="94"/>
    </location>
</feature>
<feature type="compositionally biased region" description="Basic and acidic residues" evidence="1">
    <location>
        <begin position="106"/>
        <end position="116"/>
    </location>
</feature>
<gene>
    <name evidence="2" type="ORF">EJ03DRAFT_353308</name>
</gene>
<reference evidence="2" key="1">
    <citation type="journal article" date="2020" name="Stud. Mycol.">
        <title>101 Dothideomycetes genomes: a test case for predicting lifestyles and emergence of pathogens.</title>
        <authorList>
            <person name="Haridas S."/>
            <person name="Albert R."/>
            <person name="Binder M."/>
            <person name="Bloem J."/>
            <person name="Labutti K."/>
            <person name="Salamov A."/>
            <person name="Andreopoulos B."/>
            <person name="Baker S."/>
            <person name="Barry K."/>
            <person name="Bills G."/>
            <person name="Bluhm B."/>
            <person name="Cannon C."/>
            <person name="Castanera R."/>
            <person name="Culley D."/>
            <person name="Daum C."/>
            <person name="Ezra D."/>
            <person name="Gonzalez J."/>
            <person name="Henrissat B."/>
            <person name="Kuo A."/>
            <person name="Liang C."/>
            <person name="Lipzen A."/>
            <person name="Lutzoni F."/>
            <person name="Magnuson J."/>
            <person name="Mondo S."/>
            <person name="Nolan M."/>
            <person name="Ohm R."/>
            <person name="Pangilinan J."/>
            <person name="Park H.-J."/>
            <person name="Ramirez L."/>
            <person name="Alfaro M."/>
            <person name="Sun H."/>
            <person name="Tritt A."/>
            <person name="Yoshinaga Y."/>
            <person name="Zwiers L.-H."/>
            <person name="Turgeon B."/>
            <person name="Goodwin S."/>
            <person name="Spatafora J."/>
            <person name="Crous P."/>
            <person name="Grigoriev I."/>
        </authorList>
    </citation>
    <scope>NUCLEOTIDE SEQUENCE</scope>
    <source>
        <strain evidence="2">CBS 116005</strain>
    </source>
</reference>
<evidence type="ECO:0000313" key="3">
    <source>
        <dbReference type="Proteomes" id="UP000799436"/>
    </source>
</evidence>